<feature type="transmembrane region" description="Helical" evidence="7">
    <location>
        <begin position="364"/>
        <end position="383"/>
    </location>
</feature>
<dbReference type="SUPFAM" id="SSF103473">
    <property type="entry name" value="MFS general substrate transporter"/>
    <property type="match status" value="1"/>
</dbReference>
<feature type="domain" description="Major facilitator superfamily (MFS) profile" evidence="8">
    <location>
        <begin position="11"/>
        <end position="390"/>
    </location>
</feature>
<comment type="subcellular location">
    <subcellularLocation>
        <location evidence="1">Cell membrane</location>
        <topology evidence="1">Multi-pass membrane protein</topology>
    </subcellularLocation>
</comment>
<protein>
    <submittedName>
        <fullName evidence="9">MFS transporter</fullName>
    </submittedName>
</protein>
<keyword evidence="5 7" id="KW-1133">Transmembrane helix</keyword>
<feature type="transmembrane region" description="Helical" evidence="7">
    <location>
        <begin position="46"/>
        <end position="66"/>
    </location>
</feature>
<evidence type="ECO:0000313" key="10">
    <source>
        <dbReference type="Proteomes" id="UP001597044"/>
    </source>
</evidence>
<evidence type="ECO:0000256" key="2">
    <source>
        <dbReference type="ARBA" id="ARBA00022448"/>
    </source>
</evidence>
<accession>A0ABW3HJM4</accession>
<dbReference type="PROSITE" id="PS50850">
    <property type="entry name" value="MFS"/>
    <property type="match status" value="1"/>
</dbReference>
<organism evidence="9 10">
    <name type="scientific">Paraperlucidibaca wandonensis</name>
    <dbReference type="NCBI Taxonomy" id="1268273"/>
    <lineage>
        <taxon>Bacteria</taxon>
        <taxon>Pseudomonadati</taxon>
        <taxon>Pseudomonadota</taxon>
        <taxon>Gammaproteobacteria</taxon>
        <taxon>Moraxellales</taxon>
        <taxon>Moraxellaceae</taxon>
        <taxon>Paraperlucidibaca</taxon>
    </lineage>
</organism>
<keyword evidence="6 7" id="KW-0472">Membrane</keyword>
<feature type="transmembrane region" description="Helical" evidence="7">
    <location>
        <begin position="214"/>
        <end position="236"/>
    </location>
</feature>
<name>A0ABW3HJM4_9GAMM</name>
<evidence type="ECO:0000256" key="4">
    <source>
        <dbReference type="ARBA" id="ARBA00022692"/>
    </source>
</evidence>
<reference evidence="10" key="1">
    <citation type="journal article" date="2019" name="Int. J. Syst. Evol. Microbiol.">
        <title>The Global Catalogue of Microorganisms (GCM) 10K type strain sequencing project: providing services to taxonomists for standard genome sequencing and annotation.</title>
        <authorList>
            <consortium name="The Broad Institute Genomics Platform"/>
            <consortium name="The Broad Institute Genome Sequencing Center for Infectious Disease"/>
            <person name="Wu L."/>
            <person name="Ma J."/>
        </authorList>
    </citation>
    <scope>NUCLEOTIDE SEQUENCE [LARGE SCALE GENOMIC DNA]</scope>
    <source>
        <strain evidence="10">CCUG 63419</strain>
    </source>
</reference>
<evidence type="ECO:0000256" key="6">
    <source>
        <dbReference type="ARBA" id="ARBA00023136"/>
    </source>
</evidence>
<proteinExistence type="predicted"/>
<sequence length="467" mass="50503">MSAMTTGERHAVFSLATIFSLRMVGLFMILPVFSVYGASLDGATPLLIGLAVGSYGLAQLMLQIPFGLWADRFDRKKLILIGLLLFVIGGAVAAQATSIWWVIIGRFLQGAGAISAVVMALLSDLVRDEHRTRAMAVVGMSIGISFAIAFVLGPWVADIFGLSGLFWVTTIMGVAAMLLCVWRVPRARQAQRQLPPHYMTHLREMLAVPELRRLNIGIFTLHLVMTACFVSLPPLLVAAGLPVSQHGWLYLPVMLIAFIALIPAVIIAEKKHRMREVYLSAVVLLFVAMIALAFAHKGLVALIISVALFFFAFNLLEALLPSLVSKISPAGGKGTAMGIYSTSQFLGAFLGGVTGGALHQWQQGGGLFLVLAVATMFWLWRAYSMAQPAYLHSVILQPEGEGRGQVGEASPGIGQLLSEQALSDIRALAGVEELVVLPDDALIYLKVDKLHWQPESLTPWPVRIIAT</sequence>
<gene>
    <name evidence="9" type="ORF">ACFQ0F_11300</name>
</gene>
<dbReference type="PANTHER" id="PTHR23517">
    <property type="entry name" value="RESISTANCE PROTEIN MDTM, PUTATIVE-RELATED-RELATED"/>
    <property type="match status" value="1"/>
</dbReference>
<dbReference type="Proteomes" id="UP001597044">
    <property type="component" value="Unassembled WGS sequence"/>
</dbReference>
<dbReference type="Pfam" id="PF07690">
    <property type="entry name" value="MFS_1"/>
    <property type="match status" value="1"/>
</dbReference>
<evidence type="ECO:0000256" key="3">
    <source>
        <dbReference type="ARBA" id="ARBA00022475"/>
    </source>
</evidence>
<evidence type="ECO:0000256" key="5">
    <source>
        <dbReference type="ARBA" id="ARBA00022989"/>
    </source>
</evidence>
<keyword evidence="3" id="KW-1003">Cell membrane</keyword>
<dbReference type="Gene3D" id="1.20.1250.20">
    <property type="entry name" value="MFS general substrate transporter like domains"/>
    <property type="match status" value="1"/>
</dbReference>
<dbReference type="PANTHER" id="PTHR23517:SF2">
    <property type="entry name" value="MULTIDRUG RESISTANCE PROTEIN MDTH"/>
    <property type="match status" value="1"/>
</dbReference>
<dbReference type="EMBL" id="JBHTIT010000002">
    <property type="protein sequence ID" value="MFD0950960.1"/>
    <property type="molecule type" value="Genomic_DNA"/>
</dbReference>
<feature type="transmembrane region" description="Helical" evidence="7">
    <location>
        <begin position="100"/>
        <end position="122"/>
    </location>
</feature>
<feature type="transmembrane region" description="Helical" evidence="7">
    <location>
        <begin position="12"/>
        <end position="34"/>
    </location>
</feature>
<comment type="caution">
    <text evidence="9">The sequence shown here is derived from an EMBL/GenBank/DDBJ whole genome shotgun (WGS) entry which is preliminary data.</text>
</comment>
<keyword evidence="2" id="KW-0813">Transport</keyword>
<feature type="transmembrane region" description="Helical" evidence="7">
    <location>
        <begin position="336"/>
        <end position="358"/>
    </location>
</feature>
<keyword evidence="4 7" id="KW-0812">Transmembrane</keyword>
<feature type="transmembrane region" description="Helical" evidence="7">
    <location>
        <begin position="301"/>
        <end position="324"/>
    </location>
</feature>
<evidence type="ECO:0000259" key="8">
    <source>
        <dbReference type="PROSITE" id="PS50850"/>
    </source>
</evidence>
<dbReference type="Gene3D" id="3.30.70.100">
    <property type="match status" value="1"/>
</dbReference>
<dbReference type="InterPro" id="IPR011701">
    <property type="entry name" value="MFS"/>
</dbReference>
<feature type="transmembrane region" description="Helical" evidence="7">
    <location>
        <begin position="248"/>
        <end position="268"/>
    </location>
</feature>
<dbReference type="InterPro" id="IPR050171">
    <property type="entry name" value="MFS_Transporters"/>
</dbReference>
<feature type="transmembrane region" description="Helical" evidence="7">
    <location>
        <begin position="134"/>
        <end position="153"/>
    </location>
</feature>
<dbReference type="RefSeq" id="WP_379072273.1">
    <property type="nucleotide sequence ID" value="NZ_JBHTIT010000002.1"/>
</dbReference>
<evidence type="ECO:0000256" key="7">
    <source>
        <dbReference type="SAM" id="Phobius"/>
    </source>
</evidence>
<dbReference type="CDD" id="cd17472">
    <property type="entry name" value="MFS_YajR_like"/>
    <property type="match status" value="1"/>
</dbReference>
<feature type="transmembrane region" description="Helical" evidence="7">
    <location>
        <begin position="159"/>
        <end position="182"/>
    </location>
</feature>
<evidence type="ECO:0000256" key="1">
    <source>
        <dbReference type="ARBA" id="ARBA00004651"/>
    </source>
</evidence>
<keyword evidence="10" id="KW-1185">Reference proteome</keyword>
<feature type="transmembrane region" description="Helical" evidence="7">
    <location>
        <begin position="277"/>
        <end position="295"/>
    </location>
</feature>
<evidence type="ECO:0000313" key="9">
    <source>
        <dbReference type="EMBL" id="MFD0950960.1"/>
    </source>
</evidence>
<dbReference type="InterPro" id="IPR036259">
    <property type="entry name" value="MFS_trans_sf"/>
</dbReference>
<feature type="transmembrane region" description="Helical" evidence="7">
    <location>
        <begin position="78"/>
        <end position="94"/>
    </location>
</feature>
<dbReference type="InterPro" id="IPR020846">
    <property type="entry name" value="MFS_dom"/>
</dbReference>